<comment type="caution">
    <text evidence="2">The sequence shown here is derived from an EMBL/GenBank/DDBJ whole genome shotgun (WGS) entry which is preliminary data.</text>
</comment>
<organism evidence="2 3">
    <name type="scientific">Mytilus edulis</name>
    <name type="common">Blue mussel</name>
    <dbReference type="NCBI Taxonomy" id="6550"/>
    <lineage>
        <taxon>Eukaryota</taxon>
        <taxon>Metazoa</taxon>
        <taxon>Spiralia</taxon>
        <taxon>Lophotrochozoa</taxon>
        <taxon>Mollusca</taxon>
        <taxon>Bivalvia</taxon>
        <taxon>Autobranchia</taxon>
        <taxon>Pteriomorphia</taxon>
        <taxon>Mytilida</taxon>
        <taxon>Mytiloidea</taxon>
        <taxon>Mytilidae</taxon>
        <taxon>Mytilinae</taxon>
        <taxon>Mytilus</taxon>
    </lineage>
</organism>
<keyword evidence="3" id="KW-1185">Reference proteome</keyword>
<protein>
    <submittedName>
        <fullName evidence="2">Uncharacterized protein</fullName>
    </submittedName>
</protein>
<feature type="region of interest" description="Disordered" evidence="1">
    <location>
        <begin position="260"/>
        <end position="286"/>
    </location>
</feature>
<reference evidence="2" key="1">
    <citation type="submission" date="2021-03" db="EMBL/GenBank/DDBJ databases">
        <authorList>
            <person name="Bekaert M."/>
        </authorList>
    </citation>
    <scope>NUCLEOTIDE SEQUENCE</scope>
</reference>
<gene>
    <name evidence="2" type="ORF">MEDL_41125</name>
</gene>
<sequence>MAIGTTEEIYASHKNVSVGRFKITSICSKYVLTQDKKTFNIISDGHHIDPPCSFYLIGVNYINNNYSFSGMCYKMSGIALPCGRNDTLIIRGWALDIRHQKQSLLLYANQSMLVTEKTLRCDNNQDISMNYEFCWEKISMLEILFYSPNNPSSVLPKITVQTRVLVGQTYPALSLDAMEAMAIQIDVHTNKSCKANAQQIHLDFLDRDILSGNKSNNKLNKDEYNIKEETSIDVNVILASLFGALSTVAVALIVHRYKQENKPKGKPNPDTKPEPEPQKEGLNKSETVATGIPLYTSLQEKTKQNEEDGDQTKQLIQNGNQTKEHDKRCECYTSFSVWCFVNCCSSTDSKQT</sequence>
<proteinExistence type="predicted"/>
<evidence type="ECO:0000256" key="1">
    <source>
        <dbReference type="SAM" id="MobiDB-lite"/>
    </source>
</evidence>
<name>A0A8S3T3H5_MYTED</name>
<evidence type="ECO:0000313" key="3">
    <source>
        <dbReference type="Proteomes" id="UP000683360"/>
    </source>
</evidence>
<accession>A0A8S3T3H5</accession>
<dbReference type="EMBL" id="CAJPWZ010001989">
    <property type="protein sequence ID" value="CAG2228155.1"/>
    <property type="molecule type" value="Genomic_DNA"/>
</dbReference>
<feature type="compositionally biased region" description="Basic and acidic residues" evidence="1">
    <location>
        <begin position="260"/>
        <end position="283"/>
    </location>
</feature>
<dbReference type="Proteomes" id="UP000683360">
    <property type="component" value="Unassembled WGS sequence"/>
</dbReference>
<evidence type="ECO:0000313" key="2">
    <source>
        <dbReference type="EMBL" id="CAG2228155.1"/>
    </source>
</evidence>
<dbReference type="AlphaFoldDB" id="A0A8S3T3H5"/>